<evidence type="ECO:0000313" key="3">
    <source>
        <dbReference type="EMBL" id="MBP2478724.1"/>
    </source>
</evidence>
<comment type="caution">
    <text evidence="3">The sequence shown here is derived from an EMBL/GenBank/DDBJ whole genome shotgun (WGS) entry which is preliminary data.</text>
</comment>
<accession>A0ABS5AQ78</accession>
<dbReference type="Proteomes" id="UP001519363">
    <property type="component" value="Unassembled WGS sequence"/>
</dbReference>
<keyword evidence="4" id="KW-1185">Reference proteome</keyword>
<reference evidence="3 4" key="1">
    <citation type="submission" date="2021-03" db="EMBL/GenBank/DDBJ databases">
        <title>Sequencing the genomes of 1000 actinobacteria strains.</title>
        <authorList>
            <person name="Klenk H.-P."/>
        </authorList>
    </citation>
    <scope>NUCLEOTIDE SEQUENCE [LARGE SCALE GENOMIC DNA]</scope>
    <source>
        <strain evidence="3 4">DSM 44580</strain>
    </source>
</reference>
<dbReference type="InterPro" id="IPR046259">
    <property type="entry name" value="DUF6292"/>
</dbReference>
<feature type="domain" description="DUF6292" evidence="2">
    <location>
        <begin position="76"/>
        <end position="162"/>
    </location>
</feature>
<evidence type="ECO:0000313" key="4">
    <source>
        <dbReference type="Proteomes" id="UP001519363"/>
    </source>
</evidence>
<dbReference type="Pfam" id="PF19809">
    <property type="entry name" value="DUF6292"/>
    <property type="match status" value="1"/>
</dbReference>
<evidence type="ECO:0000256" key="1">
    <source>
        <dbReference type="SAM" id="MobiDB-lite"/>
    </source>
</evidence>
<sequence length="194" mass="20906">MTSATQSGTKHESGQFARIRAEVGRVESDLRRRAADTVTRSVSDPADQRELLAMLGLEAPGQQPRTRTLAEVLPAYVRAVARLTGTASEGTSSEVTDTATAYLALTSRCVVHPGHDLMLTWSERQGWALSVETQPHELPRVLARLGAELAPAPARVAAFVAEVLRSGTAPADSHLPPSRDRDELARCMAGYETH</sequence>
<proteinExistence type="predicted"/>
<dbReference type="RefSeq" id="WP_086781806.1">
    <property type="nucleotide sequence ID" value="NZ_JAGIOO010000001.1"/>
</dbReference>
<organism evidence="3 4">
    <name type="scientific">Crossiella equi</name>
    <dbReference type="NCBI Taxonomy" id="130796"/>
    <lineage>
        <taxon>Bacteria</taxon>
        <taxon>Bacillati</taxon>
        <taxon>Actinomycetota</taxon>
        <taxon>Actinomycetes</taxon>
        <taxon>Pseudonocardiales</taxon>
        <taxon>Pseudonocardiaceae</taxon>
        <taxon>Crossiella</taxon>
    </lineage>
</organism>
<dbReference type="EMBL" id="JAGIOO010000001">
    <property type="protein sequence ID" value="MBP2478724.1"/>
    <property type="molecule type" value="Genomic_DNA"/>
</dbReference>
<feature type="region of interest" description="Disordered" evidence="1">
    <location>
        <begin position="1"/>
        <end position="20"/>
    </location>
</feature>
<feature type="compositionally biased region" description="Basic and acidic residues" evidence="1">
    <location>
        <begin position="9"/>
        <end position="20"/>
    </location>
</feature>
<evidence type="ECO:0000259" key="2">
    <source>
        <dbReference type="Pfam" id="PF19809"/>
    </source>
</evidence>
<name>A0ABS5AQ78_9PSEU</name>
<protein>
    <recommendedName>
        <fullName evidence="2">DUF6292 domain-containing protein</fullName>
    </recommendedName>
</protein>
<gene>
    <name evidence="3" type="ORF">JOF53_007596</name>
</gene>